<keyword evidence="1" id="KW-1133">Transmembrane helix</keyword>
<keyword evidence="1" id="KW-0812">Transmembrane</keyword>
<name>A0ABV4NUS0_9GAMM</name>
<evidence type="ECO:0000313" key="3">
    <source>
        <dbReference type="Proteomes" id="UP001569428"/>
    </source>
</evidence>
<sequence>MESIVSVSLGLINIILVLWAAHAVYEDMFLTRSYEWLVNHYLPGNELREKAPSAALKKIEISGGSSKRTFRNTVMRPMMGDEVKLSGSKEEQSQP</sequence>
<evidence type="ECO:0000313" key="2">
    <source>
        <dbReference type="EMBL" id="MFA0809447.1"/>
    </source>
</evidence>
<evidence type="ECO:0000256" key="1">
    <source>
        <dbReference type="SAM" id="Phobius"/>
    </source>
</evidence>
<organism evidence="2 3">
    <name type="scientific">Microbulbifer epialgicus</name>
    <dbReference type="NCBI Taxonomy" id="393907"/>
    <lineage>
        <taxon>Bacteria</taxon>
        <taxon>Pseudomonadati</taxon>
        <taxon>Pseudomonadota</taxon>
        <taxon>Gammaproteobacteria</taxon>
        <taxon>Cellvibrionales</taxon>
        <taxon>Microbulbiferaceae</taxon>
        <taxon>Microbulbifer</taxon>
    </lineage>
</organism>
<accession>A0ABV4NUS0</accession>
<keyword evidence="3" id="KW-1185">Reference proteome</keyword>
<feature type="transmembrane region" description="Helical" evidence="1">
    <location>
        <begin position="6"/>
        <end position="25"/>
    </location>
</feature>
<keyword evidence="1" id="KW-0472">Membrane</keyword>
<dbReference type="EMBL" id="JBGMEK010000001">
    <property type="protein sequence ID" value="MFA0809447.1"/>
    <property type="molecule type" value="Genomic_DNA"/>
</dbReference>
<proteinExistence type="predicted"/>
<protein>
    <submittedName>
        <fullName evidence="2">Uncharacterized protein</fullName>
    </submittedName>
</protein>
<dbReference type="RefSeq" id="WP_371837066.1">
    <property type="nucleotide sequence ID" value="NZ_JBGMEK010000001.1"/>
</dbReference>
<gene>
    <name evidence="2" type="ORF">ACCI49_00825</name>
</gene>
<comment type="caution">
    <text evidence="2">The sequence shown here is derived from an EMBL/GenBank/DDBJ whole genome shotgun (WGS) entry which is preliminary data.</text>
</comment>
<dbReference type="Proteomes" id="UP001569428">
    <property type="component" value="Unassembled WGS sequence"/>
</dbReference>
<reference evidence="2 3" key="1">
    <citation type="submission" date="2024-08" db="EMBL/GenBank/DDBJ databases">
        <authorList>
            <person name="Ishaq N."/>
        </authorList>
    </citation>
    <scope>NUCLEOTIDE SEQUENCE [LARGE SCALE GENOMIC DNA]</scope>
    <source>
        <strain evidence="2 3">DSM 18651</strain>
    </source>
</reference>